<dbReference type="EMBL" id="CP077107">
    <property type="protein sequence ID" value="QXO95621.1"/>
    <property type="molecule type" value="Genomic_DNA"/>
</dbReference>
<evidence type="ECO:0000313" key="2">
    <source>
        <dbReference type="Proteomes" id="UP000694228"/>
    </source>
</evidence>
<evidence type="ECO:0000313" key="1">
    <source>
        <dbReference type="EMBL" id="QXO95621.1"/>
    </source>
</evidence>
<protein>
    <submittedName>
        <fullName evidence="1">Uncharacterized protein</fullName>
    </submittedName>
</protein>
<gene>
    <name evidence="1" type="ORF">KSK55_04255</name>
</gene>
<dbReference type="Proteomes" id="UP000694228">
    <property type="component" value="Chromosome"/>
</dbReference>
<organism evidence="1 2">
    <name type="scientific">Methanospirillum hungatei</name>
    <dbReference type="NCBI Taxonomy" id="2203"/>
    <lineage>
        <taxon>Archaea</taxon>
        <taxon>Methanobacteriati</taxon>
        <taxon>Methanobacteriota</taxon>
        <taxon>Stenosarchaea group</taxon>
        <taxon>Methanomicrobia</taxon>
        <taxon>Methanomicrobiales</taxon>
        <taxon>Methanospirillaceae</taxon>
        <taxon>Methanospirillum</taxon>
    </lineage>
</organism>
<sequence length="60" mass="6599">MKGVRSGMLLLSVTIGFLLLSGGAISVVAEDNIGFRQSEFSRFTPDFPGYFLDKDKIIEN</sequence>
<name>A0A8F5VNT2_METHU</name>
<proteinExistence type="predicted"/>
<dbReference type="AlphaFoldDB" id="A0A8F5VNT2"/>
<reference evidence="1 2" key="1">
    <citation type="submission" date="2021-06" db="EMBL/GenBank/DDBJ databases">
        <title>Complete genome sequence of the secondary alcohol utilizing methanogen Methanospirillum hungatei strain GP1.</title>
        <authorList>
            <person name="Day L.A."/>
            <person name="Costa K.C."/>
        </authorList>
    </citation>
    <scope>NUCLEOTIDE SEQUENCE [LARGE SCALE GENOMIC DNA]</scope>
    <source>
        <strain evidence="1 2">GP1</strain>
    </source>
</reference>
<accession>A0A8F5VNT2</accession>